<evidence type="ECO:0000313" key="1">
    <source>
        <dbReference type="EMBL" id="MDD9206955.1"/>
    </source>
</evidence>
<protein>
    <submittedName>
        <fullName evidence="1">Purine-nucleoside phosphorylase</fullName>
    </submittedName>
</protein>
<organism evidence="1 2">
    <name type="scientific">Georgenia halotolerans</name>
    <dbReference type="NCBI Taxonomy" id="3028317"/>
    <lineage>
        <taxon>Bacteria</taxon>
        <taxon>Bacillati</taxon>
        <taxon>Actinomycetota</taxon>
        <taxon>Actinomycetes</taxon>
        <taxon>Micrococcales</taxon>
        <taxon>Bogoriellaceae</taxon>
        <taxon>Georgenia</taxon>
    </lineage>
</organism>
<gene>
    <name evidence="1" type="ORF">PU560_10820</name>
</gene>
<name>A0ABT5TY25_9MICO</name>
<sequence>MTTAAHDEPVLDIDDPATDPFAVAEAAANRIAELTGVSQHEVALVLGSGWGGAEDLLGETVA</sequence>
<keyword evidence="2" id="KW-1185">Reference proteome</keyword>
<comment type="caution">
    <text evidence="1">The sequence shown here is derived from an EMBL/GenBank/DDBJ whole genome shotgun (WGS) entry which is preliminary data.</text>
</comment>
<evidence type="ECO:0000313" key="2">
    <source>
        <dbReference type="Proteomes" id="UP001165561"/>
    </source>
</evidence>
<reference evidence="1" key="1">
    <citation type="submission" date="2023-02" db="EMBL/GenBank/DDBJ databases">
        <title>Georgenia sp.10Sc9-8, isolated from a soil sample collected from the Taklamakan desert.</title>
        <authorList>
            <person name="Liu S."/>
        </authorList>
    </citation>
    <scope>NUCLEOTIDE SEQUENCE</scope>
    <source>
        <strain evidence="1">10Sc9-8</strain>
    </source>
</reference>
<dbReference type="InterPro" id="IPR035994">
    <property type="entry name" value="Nucleoside_phosphorylase_sf"/>
</dbReference>
<proteinExistence type="predicted"/>
<dbReference type="Gene3D" id="3.40.50.1580">
    <property type="entry name" value="Nucleoside phosphorylase domain"/>
    <property type="match status" value="1"/>
</dbReference>
<accession>A0ABT5TY25</accession>
<dbReference type="Proteomes" id="UP001165561">
    <property type="component" value="Unassembled WGS sequence"/>
</dbReference>
<feature type="non-terminal residue" evidence="1">
    <location>
        <position position="62"/>
    </location>
</feature>
<dbReference type="EMBL" id="JARACI010001012">
    <property type="protein sequence ID" value="MDD9206955.1"/>
    <property type="molecule type" value="Genomic_DNA"/>
</dbReference>